<organism evidence="2 3">
    <name type="scientific">Aceticella autotrophica</name>
    <dbReference type="NCBI Taxonomy" id="2755338"/>
    <lineage>
        <taxon>Bacteria</taxon>
        <taxon>Bacillati</taxon>
        <taxon>Bacillota</taxon>
        <taxon>Clostridia</taxon>
        <taxon>Thermoanaerobacterales</taxon>
        <taxon>Thermoanaerobacteraceae</taxon>
        <taxon>Aceticella</taxon>
    </lineage>
</organism>
<dbReference type="Proteomes" id="UP000671913">
    <property type="component" value="Chromosome"/>
</dbReference>
<accession>A0A974Y2L3</accession>
<keyword evidence="1" id="KW-0812">Transmembrane</keyword>
<dbReference type="AlphaFoldDB" id="A0A974Y2L3"/>
<keyword evidence="1" id="KW-0472">Membrane</keyword>
<reference evidence="2" key="1">
    <citation type="submission" date="2020-08" db="EMBL/GenBank/DDBJ databases">
        <title>Genomic insights into the carbon and energy metabolism of the first obligate autotrophic acetogenic bacterium Aceticella autotrophica gen. nov., sp. nov.</title>
        <authorList>
            <person name="Toshchakov S.V."/>
            <person name="Elcheninov A.G."/>
            <person name="Kublanov I.V."/>
            <person name="Frolov E.N."/>
            <person name="Lebedinsky A.V."/>
        </authorList>
    </citation>
    <scope>NUCLEOTIDE SEQUENCE</scope>
    <source>
        <strain evidence="2">3443-3Ac</strain>
    </source>
</reference>
<dbReference type="RefSeq" id="WP_284679141.1">
    <property type="nucleotide sequence ID" value="NZ_CP060096.1"/>
</dbReference>
<keyword evidence="1" id="KW-1133">Transmembrane helix</keyword>
<feature type="transmembrane region" description="Helical" evidence="1">
    <location>
        <begin position="21"/>
        <end position="41"/>
    </location>
</feature>
<dbReference type="KEGG" id="aaut:ACETAC_05960"/>
<sequence length="68" mass="7608">MDDKFKALNEMELRDVNGGGILYYIGYGVGYYLGMLANTPIDYPSTSMGSDTVWGSVFQENHDTVNIY</sequence>
<proteinExistence type="predicted"/>
<keyword evidence="3" id="KW-1185">Reference proteome</keyword>
<dbReference type="EMBL" id="CP060096">
    <property type="protein sequence ID" value="QSZ26469.1"/>
    <property type="molecule type" value="Genomic_DNA"/>
</dbReference>
<evidence type="ECO:0000256" key="1">
    <source>
        <dbReference type="SAM" id="Phobius"/>
    </source>
</evidence>
<protein>
    <submittedName>
        <fullName evidence="2">Uncharacterized protein</fullName>
    </submittedName>
</protein>
<evidence type="ECO:0000313" key="2">
    <source>
        <dbReference type="EMBL" id="QSZ26469.1"/>
    </source>
</evidence>
<evidence type="ECO:0000313" key="3">
    <source>
        <dbReference type="Proteomes" id="UP000671913"/>
    </source>
</evidence>
<name>A0A974Y2L3_9THEO</name>
<gene>
    <name evidence="2" type="ORF">ACETAC_05960</name>
</gene>